<dbReference type="NCBIfam" id="TIGR01453">
    <property type="entry name" value="grpIintron_endo"/>
    <property type="match status" value="1"/>
</dbReference>
<dbReference type="EMBL" id="AF404306">
    <property type="protein sequence ID" value="AAK84266.1"/>
    <property type="molecule type" value="Genomic_DNA"/>
</dbReference>
<dbReference type="CDD" id="cd10445">
    <property type="entry name" value="GIY-YIG_bI1_like"/>
    <property type="match status" value="1"/>
</dbReference>
<dbReference type="Pfam" id="PF01541">
    <property type="entry name" value="GIY-YIG"/>
    <property type="match status" value="1"/>
</dbReference>
<dbReference type="RefSeq" id="NP_150336.1">
    <property type="nucleotide sequence ID" value="NC_003053.1"/>
</dbReference>
<sequence>MIFIFFYVYIYNVDLRALKSLFNPLIGPFEYDFQFTFLSNQILLPLGLHPSFYKYIKKFEAKKIVPVSYTEAPTRSKLKKDLESLNALNKGGFYWIFNNVNGKHYVGSSVLFERRIFEYLKPSYLKKKSSQNSLISKAMIKHGYSNFVIVILEIYGDQSLCLSDYKTKFIDREDALIKIVKNFGNCYNIQDFSSRVRRPAGYTFSDETKLKMSEVWDEERKKNLISRSSLPKSEETKLKIIEIRKLYLNKIANDLDLKEFNRIKRSHKILLYENNVLVKSFDSLSEAADKLHKNHKTINKHIKEGTLLKDKYIVKKEEGQSNLKIYKIGLFYSDGKLYTEFNTMADLVREYNSSHQTINKYIESGELWRDKYYIKRVN</sequence>
<name>Q950P2_9FUNG</name>
<evidence type="ECO:0000259" key="1">
    <source>
        <dbReference type="SMART" id="SM00465"/>
    </source>
</evidence>
<dbReference type="GeneID" id="803672"/>
<dbReference type="InterPro" id="IPR035901">
    <property type="entry name" value="GIY-YIG_endonuc_sf"/>
</dbReference>
<evidence type="ECO:0000313" key="2">
    <source>
        <dbReference type="EMBL" id="AAK84266.1"/>
    </source>
</evidence>
<dbReference type="InterPro" id="IPR006350">
    <property type="entry name" value="Intron_endoG1"/>
</dbReference>
<protein>
    <submittedName>
        <fullName evidence="2">Orf378</fullName>
    </submittedName>
</protein>
<proteinExistence type="predicted"/>
<accession>Q950P2</accession>
<dbReference type="InterPro" id="IPR000305">
    <property type="entry name" value="GIY-YIG_endonuc"/>
</dbReference>
<reference evidence="2" key="2">
    <citation type="journal article" date="2002" name="Mol. Biol. Evol.">
        <title>Hyaloraphidium curvatum: a linear mitochondrial genome, tRNA editing, and an evolutionary link to lower fungi.</title>
        <authorList>
            <person name="Forget L."/>
            <person name="Ustinova J."/>
            <person name="Wang Z."/>
            <person name="Huss V.A."/>
            <person name="Franz Lang B."/>
        </authorList>
    </citation>
    <scope>NUCLEOTIDE SEQUENCE</scope>
    <source>
        <strain evidence="2">136</strain>
    </source>
</reference>
<dbReference type="AlphaFoldDB" id="Q950P2"/>
<dbReference type="SMART" id="SM00465">
    <property type="entry name" value="GIYc"/>
    <property type="match status" value="1"/>
</dbReference>
<dbReference type="Pfam" id="PF07453">
    <property type="entry name" value="NUMOD1"/>
    <property type="match status" value="2"/>
</dbReference>
<feature type="domain" description="GIY-YIG" evidence="1">
    <location>
        <begin position="90"/>
        <end position="193"/>
    </location>
</feature>
<dbReference type="InterPro" id="IPR010896">
    <property type="entry name" value="NUMOD1"/>
</dbReference>
<reference evidence="2" key="1">
    <citation type="submission" date="2001-07" db="EMBL/GenBank/DDBJ databases">
        <authorList>
            <person name="Lang F.B.F."/>
        </authorList>
    </citation>
    <scope>NUCLEOTIDE SEQUENCE</scope>
    <source>
        <strain evidence="2">136</strain>
    </source>
</reference>
<dbReference type="SMART" id="SM00497">
    <property type="entry name" value="IENR1"/>
    <property type="match status" value="2"/>
</dbReference>
<keyword evidence="2" id="KW-0496">Mitochondrion</keyword>
<dbReference type="SUPFAM" id="SSF64496">
    <property type="entry name" value="DNA-binding domain of intron-encoded endonucleases"/>
    <property type="match status" value="1"/>
</dbReference>
<dbReference type="Gene3D" id="3.40.1440.10">
    <property type="entry name" value="GIY-YIG endonuclease"/>
    <property type="match status" value="1"/>
</dbReference>
<dbReference type="SUPFAM" id="SSF82771">
    <property type="entry name" value="GIY-YIG endonuclease"/>
    <property type="match status" value="1"/>
</dbReference>
<gene>
    <name evidence="2" type="primary">orf378</name>
</gene>
<dbReference type="GO" id="GO:0004519">
    <property type="term" value="F:endonuclease activity"/>
    <property type="evidence" value="ECO:0007669"/>
    <property type="project" value="InterPro"/>
</dbReference>
<organism evidence="2">
    <name type="scientific">Rhizophydium sp. 136</name>
    <dbReference type="NCBI Taxonomy" id="60187"/>
    <lineage>
        <taxon>Eukaryota</taxon>
        <taxon>Fungi</taxon>
        <taxon>Fungi incertae sedis</taxon>
        <taxon>Chytridiomycota</taxon>
        <taxon>Chytridiomycota incertae sedis</taxon>
        <taxon>Chytridiomycetes</taxon>
        <taxon>Rhizophydiales</taxon>
        <taxon>Rhizophydiaceae</taxon>
        <taxon>Rhizophydium</taxon>
    </lineage>
</organism>
<geneLocation type="mitochondrion" evidence="2"/>
<dbReference type="InterPro" id="IPR003647">
    <property type="entry name" value="Intron_nuc_1_rpt"/>
</dbReference>